<evidence type="ECO:0000256" key="3">
    <source>
        <dbReference type="ARBA" id="ARBA00022833"/>
    </source>
</evidence>
<name>A0A9J6E6X9_RHIMP</name>
<evidence type="ECO:0000313" key="6">
    <source>
        <dbReference type="EMBL" id="KAH8029840.1"/>
    </source>
</evidence>
<evidence type="ECO:0000256" key="2">
    <source>
        <dbReference type="ARBA" id="ARBA00022771"/>
    </source>
</evidence>
<dbReference type="PROSITE" id="PS51800">
    <property type="entry name" value="ZF_CHHC_U11_48K"/>
    <property type="match status" value="1"/>
</dbReference>
<accession>A0A9J6E6X9</accession>
<reference evidence="6" key="2">
    <citation type="submission" date="2021-09" db="EMBL/GenBank/DDBJ databases">
        <authorList>
            <person name="Jia N."/>
            <person name="Wang J."/>
            <person name="Shi W."/>
            <person name="Du L."/>
            <person name="Sun Y."/>
            <person name="Zhan W."/>
            <person name="Jiang J."/>
            <person name="Wang Q."/>
            <person name="Zhang B."/>
            <person name="Ji P."/>
            <person name="Sakyi L.B."/>
            <person name="Cui X."/>
            <person name="Yuan T."/>
            <person name="Jiang B."/>
            <person name="Yang W."/>
            <person name="Lam T.T.-Y."/>
            <person name="Chang Q."/>
            <person name="Ding S."/>
            <person name="Wang X."/>
            <person name="Zhu J."/>
            <person name="Ruan X."/>
            <person name="Zhao L."/>
            <person name="Wei J."/>
            <person name="Que T."/>
            <person name="Du C."/>
            <person name="Cheng J."/>
            <person name="Dai P."/>
            <person name="Han X."/>
            <person name="Huang E."/>
            <person name="Gao Y."/>
            <person name="Liu J."/>
            <person name="Shao H."/>
            <person name="Ye R."/>
            <person name="Li L."/>
            <person name="Wei W."/>
            <person name="Wang X."/>
            <person name="Wang C."/>
            <person name="Huo Q."/>
            <person name="Li W."/>
            <person name="Guo W."/>
            <person name="Chen H."/>
            <person name="Chen S."/>
            <person name="Zhou L."/>
            <person name="Zhou L."/>
            <person name="Ni X."/>
            <person name="Tian J."/>
            <person name="Zhou Y."/>
            <person name="Sheng Y."/>
            <person name="Liu T."/>
            <person name="Pan Y."/>
            <person name="Xia L."/>
            <person name="Li J."/>
            <person name="Zhao F."/>
            <person name="Cao W."/>
        </authorList>
    </citation>
    <scope>NUCLEOTIDE SEQUENCE</scope>
    <source>
        <strain evidence="6">Rmic-2018</strain>
        <tissue evidence="6">Larvae</tissue>
    </source>
</reference>
<evidence type="ECO:0000259" key="5">
    <source>
        <dbReference type="PROSITE" id="PS51800"/>
    </source>
</evidence>
<protein>
    <recommendedName>
        <fullName evidence="5">CHHC U11-48K-type domain-containing protein</fullName>
    </recommendedName>
</protein>
<keyword evidence="7" id="KW-1185">Reference proteome</keyword>
<keyword evidence="1" id="KW-0479">Metal-binding</keyword>
<sequence length="231" mass="25743">MATDTTRRDPFLTCPFSSAHQVRIGRYEIHVNKCKRYHPGIDLCRCPFSPDHVVEFSELMQHVYTCPLNTTLEHYQSEPDKNAVEPKVATIKEAPDAKPEEDWEEEADKPQTSNGKAAQPAVRPVFSDVQAIAPVQGRAFYASLHQNVNEPTSGDAEPSSLRKTVTKTFQEVMNDQSAVVGVPEPPTTQPQHPWQRAPVMLGGGVVMCYCDDVDEDGQLQVYYMGARPGML</sequence>
<proteinExistence type="predicted"/>
<evidence type="ECO:0000256" key="4">
    <source>
        <dbReference type="SAM" id="MobiDB-lite"/>
    </source>
</evidence>
<feature type="region of interest" description="Disordered" evidence="4">
    <location>
        <begin position="92"/>
        <end position="121"/>
    </location>
</feature>
<evidence type="ECO:0000313" key="7">
    <source>
        <dbReference type="Proteomes" id="UP000821866"/>
    </source>
</evidence>
<dbReference type="GO" id="GO:0008270">
    <property type="term" value="F:zinc ion binding"/>
    <property type="evidence" value="ECO:0007669"/>
    <property type="project" value="UniProtKB-KW"/>
</dbReference>
<keyword evidence="2" id="KW-0863">Zinc-finger</keyword>
<dbReference type="AlphaFoldDB" id="A0A9J6E6X9"/>
<dbReference type="EMBL" id="JABSTU010000005">
    <property type="protein sequence ID" value="KAH8029840.1"/>
    <property type="molecule type" value="Genomic_DNA"/>
</dbReference>
<dbReference type="InterPro" id="IPR022776">
    <property type="entry name" value="TRM13/UPF0224_CHHC_Znf_dom"/>
</dbReference>
<feature type="domain" description="CHHC U11-48K-type" evidence="5">
    <location>
        <begin position="11"/>
        <end position="38"/>
    </location>
</feature>
<comment type="caution">
    <text evidence="6">The sequence shown here is derived from an EMBL/GenBank/DDBJ whole genome shotgun (WGS) entry which is preliminary data.</text>
</comment>
<dbReference type="VEuPathDB" id="VectorBase:LOC119170849"/>
<evidence type="ECO:0000256" key="1">
    <source>
        <dbReference type="ARBA" id="ARBA00022723"/>
    </source>
</evidence>
<organism evidence="6 7">
    <name type="scientific">Rhipicephalus microplus</name>
    <name type="common">Cattle tick</name>
    <name type="synonym">Boophilus microplus</name>
    <dbReference type="NCBI Taxonomy" id="6941"/>
    <lineage>
        <taxon>Eukaryota</taxon>
        <taxon>Metazoa</taxon>
        <taxon>Ecdysozoa</taxon>
        <taxon>Arthropoda</taxon>
        <taxon>Chelicerata</taxon>
        <taxon>Arachnida</taxon>
        <taxon>Acari</taxon>
        <taxon>Parasitiformes</taxon>
        <taxon>Ixodida</taxon>
        <taxon>Ixodoidea</taxon>
        <taxon>Ixodidae</taxon>
        <taxon>Rhipicephalinae</taxon>
        <taxon>Rhipicephalus</taxon>
        <taxon>Boophilus</taxon>
    </lineage>
</organism>
<dbReference type="Proteomes" id="UP000821866">
    <property type="component" value="Chromosome 3"/>
</dbReference>
<reference evidence="6" key="1">
    <citation type="journal article" date="2020" name="Cell">
        <title>Large-Scale Comparative Analyses of Tick Genomes Elucidate Their Genetic Diversity and Vector Capacities.</title>
        <authorList>
            <consortium name="Tick Genome and Microbiome Consortium (TIGMIC)"/>
            <person name="Jia N."/>
            <person name="Wang J."/>
            <person name="Shi W."/>
            <person name="Du L."/>
            <person name="Sun Y."/>
            <person name="Zhan W."/>
            <person name="Jiang J.F."/>
            <person name="Wang Q."/>
            <person name="Zhang B."/>
            <person name="Ji P."/>
            <person name="Bell-Sakyi L."/>
            <person name="Cui X.M."/>
            <person name="Yuan T.T."/>
            <person name="Jiang B.G."/>
            <person name="Yang W.F."/>
            <person name="Lam T.T."/>
            <person name="Chang Q.C."/>
            <person name="Ding S.J."/>
            <person name="Wang X.J."/>
            <person name="Zhu J.G."/>
            <person name="Ruan X.D."/>
            <person name="Zhao L."/>
            <person name="Wei J.T."/>
            <person name="Ye R.Z."/>
            <person name="Que T.C."/>
            <person name="Du C.H."/>
            <person name="Zhou Y.H."/>
            <person name="Cheng J.X."/>
            <person name="Dai P.F."/>
            <person name="Guo W.B."/>
            <person name="Han X.H."/>
            <person name="Huang E.J."/>
            <person name="Li L.F."/>
            <person name="Wei W."/>
            <person name="Gao Y.C."/>
            <person name="Liu J.Z."/>
            <person name="Shao H.Z."/>
            <person name="Wang X."/>
            <person name="Wang C.C."/>
            <person name="Yang T.C."/>
            <person name="Huo Q.B."/>
            <person name="Li W."/>
            <person name="Chen H.Y."/>
            <person name="Chen S.E."/>
            <person name="Zhou L.G."/>
            <person name="Ni X.B."/>
            <person name="Tian J.H."/>
            <person name="Sheng Y."/>
            <person name="Liu T."/>
            <person name="Pan Y.S."/>
            <person name="Xia L.Y."/>
            <person name="Li J."/>
            <person name="Zhao F."/>
            <person name="Cao W.C."/>
        </authorList>
    </citation>
    <scope>NUCLEOTIDE SEQUENCE</scope>
    <source>
        <strain evidence="6">Rmic-2018</strain>
    </source>
</reference>
<gene>
    <name evidence="6" type="ORF">HPB51_004875</name>
</gene>
<keyword evidence="3" id="KW-0862">Zinc</keyword>